<keyword evidence="3" id="KW-1185">Reference proteome</keyword>
<organism evidence="2 3">
    <name type="scientific">Marininema halotolerans</name>
    <dbReference type="NCBI Taxonomy" id="1155944"/>
    <lineage>
        <taxon>Bacteria</taxon>
        <taxon>Bacillati</taxon>
        <taxon>Bacillota</taxon>
        <taxon>Bacilli</taxon>
        <taxon>Bacillales</taxon>
        <taxon>Thermoactinomycetaceae</taxon>
        <taxon>Marininema</taxon>
    </lineage>
</organism>
<dbReference type="Proteomes" id="UP000198660">
    <property type="component" value="Unassembled WGS sequence"/>
</dbReference>
<dbReference type="AlphaFoldDB" id="A0A1I6URQ6"/>
<evidence type="ECO:0000313" key="2">
    <source>
        <dbReference type="EMBL" id="SFT04014.1"/>
    </source>
</evidence>
<reference evidence="3" key="1">
    <citation type="submission" date="2016-10" db="EMBL/GenBank/DDBJ databases">
        <authorList>
            <person name="Varghese N."/>
            <person name="Submissions S."/>
        </authorList>
    </citation>
    <scope>NUCLEOTIDE SEQUENCE [LARGE SCALE GENOMIC DNA]</scope>
    <source>
        <strain evidence="3">DSM 45789</strain>
    </source>
</reference>
<accession>A0A1I6URQ6</accession>
<sequence length="93" mass="10670">MREDKDGFYTLTTQEVWEEIRGMRRDIQGMRSDFAEKHRDSIELARDAIRDAAEAKAQAQLAVSKTDRFIWWLLGIFGSVIILAVKILIFPGG</sequence>
<keyword evidence="1" id="KW-0472">Membrane</keyword>
<name>A0A1I6URQ6_9BACL</name>
<gene>
    <name evidence="2" type="ORF">SAMN05444972_11930</name>
</gene>
<proteinExistence type="predicted"/>
<evidence type="ECO:0000313" key="3">
    <source>
        <dbReference type="Proteomes" id="UP000198660"/>
    </source>
</evidence>
<dbReference type="EMBL" id="FPAA01000019">
    <property type="protein sequence ID" value="SFT04014.1"/>
    <property type="molecule type" value="Genomic_DNA"/>
</dbReference>
<keyword evidence="1" id="KW-1133">Transmembrane helix</keyword>
<protein>
    <submittedName>
        <fullName evidence="2">Uncharacterized protein</fullName>
    </submittedName>
</protein>
<evidence type="ECO:0000256" key="1">
    <source>
        <dbReference type="SAM" id="Phobius"/>
    </source>
</evidence>
<dbReference type="RefSeq" id="WP_091839767.1">
    <property type="nucleotide sequence ID" value="NZ_FPAA01000019.1"/>
</dbReference>
<feature type="transmembrane region" description="Helical" evidence="1">
    <location>
        <begin position="69"/>
        <end position="89"/>
    </location>
</feature>
<keyword evidence="1" id="KW-0812">Transmembrane</keyword>